<dbReference type="OrthoDB" id="8679465at2"/>
<keyword evidence="4" id="KW-0804">Transcription</keyword>
<keyword evidence="3" id="KW-0238">DNA-binding</keyword>
<feature type="domain" description="HTH lysR-type" evidence="5">
    <location>
        <begin position="3"/>
        <end position="61"/>
    </location>
</feature>
<dbReference type="SUPFAM" id="SSF53850">
    <property type="entry name" value="Periplasmic binding protein-like II"/>
    <property type="match status" value="1"/>
</dbReference>
<dbReference type="Gene3D" id="3.40.190.10">
    <property type="entry name" value="Periplasmic binding protein-like II"/>
    <property type="match status" value="2"/>
</dbReference>
<evidence type="ECO:0000313" key="7">
    <source>
        <dbReference type="Proteomes" id="UP000181897"/>
    </source>
</evidence>
<dbReference type="Pfam" id="PF03466">
    <property type="entry name" value="LysR_substrate"/>
    <property type="match status" value="1"/>
</dbReference>
<dbReference type="InterPro" id="IPR036390">
    <property type="entry name" value="WH_DNA-bd_sf"/>
</dbReference>
<dbReference type="InterPro" id="IPR005119">
    <property type="entry name" value="LysR_subst-bd"/>
</dbReference>
<evidence type="ECO:0000256" key="3">
    <source>
        <dbReference type="ARBA" id="ARBA00023125"/>
    </source>
</evidence>
<dbReference type="GO" id="GO:0003700">
    <property type="term" value="F:DNA-binding transcription factor activity"/>
    <property type="evidence" value="ECO:0007669"/>
    <property type="project" value="InterPro"/>
</dbReference>
<name>A0A1J0WF66_9RHOB</name>
<gene>
    <name evidence="6" type="ORF">BOO69_04645</name>
</gene>
<evidence type="ECO:0000259" key="5">
    <source>
        <dbReference type="PROSITE" id="PS50931"/>
    </source>
</evidence>
<evidence type="ECO:0000256" key="4">
    <source>
        <dbReference type="ARBA" id="ARBA00023163"/>
    </source>
</evidence>
<dbReference type="KEGG" id="suam:BOO69_04645"/>
<dbReference type="RefSeq" id="WP_071970759.1">
    <property type="nucleotide sequence ID" value="NZ_CP018076.1"/>
</dbReference>
<dbReference type="GO" id="GO:0003677">
    <property type="term" value="F:DNA binding"/>
    <property type="evidence" value="ECO:0007669"/>
    <property type="project" value="UniProtKB-KW"/>
</dbReference>
<dbReference type="InterPro" id="IPR000847">
    <property type="entry name" value="LysR_HTH_N"/>
</dbReference>
<organism evidence="6 7">
    <name type="scientific">Sulfitobacter alexandrii</name>
    <dbReference type="NCBI Taxonomy" id="1917485"/>
    <lineage>
        <taxon>Bacteria</taxon>
        <taxon>Pseudomonadati</taxon>
        <taxon>Pseudomonadota</taxon>
        <taxon>Alphaproteobacteria</taxon>
        <taxon>Rhodobacterales</taxon>
        <taxon>Roseobacteraceae</taxon>
        <taxon>Sulfitobacter</taxon>
    </lineage>
</organism>
<dbReference type="Gene3D" id="1.10.10.10">
    <property type="entry name" value="Winged helix-like DNA-binding domain superfamily/Winged helix DNA-binding domain"/>
    <property type="match status" value="1"/>
</dbReference>
<dbReference type="AlphaFoldDB" id="A0A1J0WF66"/>
<proteinExistence type="inferred from homology"/>
<dbReference type="Proteomes" id="UP000181897">
    <property type="component" value="Chromosome"/>
</dbReference>
<dbReference type="SUPFAM" id="SSF46785">
    <property type="entry name" value="Winged helix' DNA-binding domain"/>
    <property type="match status" value="1"/>
</dbReference>
<dbReference type="PANTHER" id="PTHR30346:SF0">
    <property type="entry name" value="HCA OPERON TRANSCRIPTIONAL ACTIVATOR HCAR"/>
    <property type="match status" value="1"/>
</dbReference>
<sequence length="308" mass="33556">MNFTLKQLLYFDAALRNRSIARAAVEMNISQSSITAAVDQIEQSVGIELFRRIPAKGVVPTRMGEEVGRRITSFLEQSRLFQSDLMSLGGNPTGTLRLGCFEPTAPYVLPPLLRRISDGYPEIRIDLMEGDMEKMSDVLQTGAVDAALTYEMEVRPEHSFVPLFEAPPYALVPESSHLAHRSELALEDLVDVPMVALDVPRTRGYFQRLFKNAGLTPTVVHSTKSGAVLRGLIAAQFGHAILNICSPADRDPSQGYLSLPISGQAEYPVFGIAYAPQLENSAVVRAVIDTAVKLAAEGGFDHLSIATA</sequence>
<evidence type="ECO:0000256" key="2">
    <source>
        <dbReference type="ARBA" id="ARBA00023015"/>
    </source>
</evidence>
<dbReference type="Pfam" id="PF00126">
    <property type="entry name" value="HTH_1"/>
    <property type="match status" value="1"/>
</dbReference>
<dbReference type="PANTHER" id="PTHR30346">
    <property type="entry name" value="TRANSCRIPTIONAL DUAL REGULATOR HCAR-RELATED"/>
    <property type="match status" value="1"/>
</dbReference>
<protein>
    <recommendedName>
        <fullName evidence="5">HTH lysR-type domain-containing protein</fullName>
    </recommendedName>
</protein>
<keyword evidence="2" id="KW-0805">Transcription regulation</keyword>
<accession>A0A1J0WF66</accession>
<dbReference type="PROSITE" id="PS50931">
    <property type="entry name" value="HTH_LYSR"/>
    <property type="match status" value="1"/>
</dbReference>
<dbReference type="STRING" id="1917485.BOO69_04645"/>
<keyword evidence="7" id="KW-1185">Reference proteome</keyword>
<dbReference type="PRINTS" id="PR00039">
    <property type="entry name" value="HTHLYSR"/>
</dbReference>
<dbReference type="GO" id="GO:0032993">
    <property type="term" value="C:protein-DNA complex"/>
    <property type="evidence" value="ECO:0007669"/>
    <property type="project" value="TreeGrafter"/>
</dbReference>
<evidence type="ECO:0000256" key="1">
    <source>
        <dbReference type="ARBA" id="ARBA00009437"/>
    </source>
</evidence>
<dbReference type="EMBL" id="CP018076">
    <property type="protein sequence ID" value="APE42790.1"/>
    <property type="molecule type" value="Genomic_DNA"/>
</dbReference>
<evidence type="ECO:0000313" key="6">
    <source>
        <dbReference type="EMBL" id="APE42790.1"/>
    </source>
</evidence>
<comment type="similarity">
    <text evidence="1">Belongs to the LysR transcriptional regulatory family.</text>
</comment>
<dbReference type="InterPro" id="IPR036388">
    <property type="entry name" value="WH-like_DNA-bd_sf"/>
</dbReference>
<reference evidence="6 7" key="1">
    <citation type="submission" date="2016-11" db="EMBL/GenBank/DDBJ databases">
        <title>Complete genome sequence of Sulfitobacter sp. AM1-D1, a toxic bacteria associated with marine dinoflagellate Alexandrium minutum in East China Sea.</title>
        <authorList>
            <person name="Yang Q."/>
            <person name="Zhang X."/>
            <person name="Tian X."/>
        </authorList>
    </citation>
    <scope>NUCLEOTIDE SEQUENCE [LARGE SCALE GENOMIC DNA]</scope>
    <source>
        <strain evidence="6 7">AM1-D1</strain>
    </source>
</reference>